<gene>
    <name evidence="1" type="ORF">ES332_D09G006800v1</name>
</gene>
<sequence length="180" mass="20891">MHWSRWADLCKPKAGWGMGFHDLYKFNIALLAKQWWHFLVKFDMLAAHIFKSKYYPSITFWNAQLGTGPSYVWRSIFVARKLMENEVGWSVGSGMNISIWRDSWLLSWAGGRIQNTLVNNFINKVAYLIDTNTKTWNMELITSVFNVKDAVAIKCILLSHSIDEARLTWKDDKCNLPNPA</sequence>
<protein>
    <recommendedName>
        <fullName evidence="3">Reverse transcriptase zinc-binding domain-containing protein</fullName>
    </recommendedName>
</protein>
<evidence type="ECO:0000313" key="2">
    <source>
        <dbReference type="Proteomes" id="UP000322667"/>
    </source>
</evidence>
<evidence type="ECO:0000313" key="1">
    <source>
        <dbReference type="EMBL" id="TYH52132.1"/>
    </source>
</evidence>
<name>A0A5D2JCJ1_GOSTO</name>
<accession>A0A5D2JCJ1</accession>
<keyword evidence="2" id="KW-1185">Reference proteome</keyword>
<reference evidence="1 2" key="1">
    <citation type="submission" date="2019-07" db="EMBL/GenBank/DDBJ databases">
        <title>WGS assembly of Gossypium tomentosum.</title>
        <authorList>
            <person name="Chen Z.J."/>
            <person name="Sreedasyam A."/>
            <person name="Ando A."/>
            <person name="Song Q."/>
            <person name="De L."/>
            <person name="Hulse-Kemp A."/>
            <person name="Ding M."/>
            <person name="Ye W."/>
            <person name="Kirkbride R."/>
            <person name="Jenkins J."/>
            <person name="Plott C."/>
            <person name="Lovell J."/>
            <person name="Lin Y.-M."/>
            <person name="Vaughn R."/>
            <person name="Liu B."/>
            <person name="Li W."/>
            <person name="Simpson S."/>
            <person name="Scheffler B."/>
            <person name="Saski C."/>
            <person name="Grover C."/>
            <person name="Hu G."/>
            <person name="Conover J."/>
            <person name="Carlson J."/>
            <person name="Shu S."/>
            <person name="Boston L."/>
            <person name="Williams M."/>
            <person name="Peterson D."/>
            <person name="Mcgee K."/>
            <person name="Jones D."/>
            <person name="Wendel J."/>
            <person name="Stelly D."/>
            <person name="Grimwood J."/>
            <person name="Schmutz J."/>
        </authorList>
    </citation>
    <scope>NUCLEOTIDE SEQUENCE [LARGE SCALE GENOMIC DNA]</scope>
    <source>
        <strain evidence="1">7179.01</strain>
    </source>
</reference>
<dbReference type="Proteomes" id="UP000322667">
    <property type="component" value="Chromosome D09"/>
</dbReference>
<organism evidence="1 2">
    <name type="scientific">Gossypium tomentosum</name>
    <name type="common">Hawaiian cotton</name>
    <name type="synonym">Gossypium sandvicense</name>
    <dbReference type="NCBI Taxonomy" id="34277"/>
    <lineage>
        <taxon>Eukaryota</taxon>
        <taxon>Viridiplantae</taxon>
        <taxon>Streptophyta</taxon>
        <taxon>Embryophyta</taxon>
        <taxon>Tracheophyta</taxon>
        <taxon>Spermatophyta</taxon>
        <taxon>Magnoliopsida</taxon>
        <taxon>eudicotyledons</taxon>
        <taxon>Gunneridae</taxon>
        <taxon>Pentapetalae</taxon>
        <taxon>rosids</taxon>
        <taxon>malvids</taxon>
        <taxon>Malvales</taxon>
        <taxon>Malvaceae</taxon>
        <taxon>Malvoideae</taxon>
        <taxon>Gossypium</taxon>
    </lineage>
</organism>
<dbReference type="EMBL" id="CM017631">
    <property type="protein sequence ID" value="TYH52132.1"/>
    <property type="molecule type" value="Genomic_DNA"/>
</dbReference>
<evidence type="ECO:0008006" key="3">
    <source>
        <dbReference type="Google" id="ProtNLM"/>
    </source>
</evidence>
<proteinExistence type="predicted"/>
<dbReference type="AlphaFoldDB" id="A0A5D2JCJ1"/>